<evidence type="ECO:0000256" key="1">
    <source>
        <dbReference type="ARBA" id="ARBA00022490"/>
    </source>
</evidence>
<dbReference type="CDD" id="cd11648">
    <property type="entry name" value="RsmI"/>
    <property type="match status" value="1"/>
</dbReference>
<dbReference type="STRING" id="1265313.HRUBRA_02196"/>
<evidence type="ECO:0000313" key="10">
    <source>
        <dbReference type="Proteomes" id="UP000029640"/>
    </source>
</evidence>
<dbReference type="FunFam" id="3.40.1010.10:FF:000007">
    <property type="entry name" value="Ribosomal RNA small subunit methyltransferase I"/>
    <property type="match status" value="1"/>
</dbReference>
<dbReference type="Gene3D" id="3.30.950.10">
    <property type="entry name" value="Methyltransferase, Cobalt-precorrin-4 Transmethylase, Domain 2"/>
    <property type="match status" value="1"/>
</dbReference>
<comment type="function">
    <text evidence="6">Catalyzes the 2'-O-methylation of the ribose of cytidine 1402 (C1402) in 16S rRNA.</text>
</comment>
<evidence type="ECO:0000313" key="9">
    <source>
        <dbReference type="EMBL" id="KGE03248.1"/>
    </source>
</evidence>
<evidence type="ECO:0000256" key="5">
    <source>
        <dbReference type="ARBA" id="ARBA00022691"/>
    </source>
</evidence>
<dbReference type="Proteomes" id="UP000029640">
    <property type="component" value="Unassembled WGS sequence"/>
</dbReference>
<organism evidence="9 10">
    <name type="scientific">Pseudohaliea rubra DSM 19751</name>
    <dbReference type="NCBI Taxonomy" id="1265313"/>
    <lineage>
        <taxon>Bacteria</taxon>
        <taxon>Pseudomonadati</taxon>
        <taxon>Pseudomonadota</taxon>
        <taxon>Gammaproteobacteria</taxon>
        <taxon>Cellvibrionales</taxon>
        <taxon>Halieaceae</taxon>
        <taxon>Pseudohaliea</taxon>
    </lineage>
</organism>
<evidence type="ECO:0000259" key="8">
    <source>
        <dbReference type="Pfam" id="PF23016"/>
    </source>
</evidence>
<dbReference type="InterPro" id="IPR035996">
    <property type="entry name" value="4pyrrol_Methylase_sf"/>
</dbReference>
<evidence type="ECO:0000256" key="4">
    <source>
        <dbReference type="ARBA" id="ARBA00022679"/>
    </source>
</evidence>
<keyword evidence="1 6" id="KW-0963">Cytoplasm</keyword>
<dbReference type="eggNOG" id="COG0313">
    <property type="taxonomic scope" value="Bacteria"/>
</dbReference>
<comment type="subcellular location">
    <subcellularLocation>
        <location evidence="6">Cytoplasm</location>
    </subcellularLocation>
</comment>
<keyword evidence="10" id="KW-1185">Reference proteome</keyword>
<keyword evidence="4 6" id="KW-0808">Transferase</keyword>
<gene>
    <name evidence="6" type="primary">rsmI</name>
    <name evidence="9" type="ORF">HRUBRA_02196</name>
</gene>
<comment type="catalytic activity">
    <reaction evidence="6">
        <text>cytidine(1402) in 16S rRNA + S-adenosyl-L-methionine = 2'-O-methylcytidine(1402) in 16S rRNA + S-adenosyl-L-homocysteine + H(+)</text>
        <dbReference type="Rhea" id="RHEA:42924"/>
        <dbReference type="Rhea" id="RHEA-COMP:10285"/>
        <dbReference type="Rhea" id="RHEA-COMP:10286"/>
        <dbReference type="ChEBI" id="CHEBI:15378"/>
        <dbReference type="ChEBI" id="CHEBI:57856"/>
        <dbReference type="ChEBI" id="CHEBI:59789"/>
        <dbReference type="ChEBI" id="CHEBI:74495"/>
        <dbReference type="ChEBI" id="CHEBI:82748"/>
        <dbReference type="EC" id="2.1.1.198"/>
    </reaction>
</comment>
<dbReference type="Gene3D" id="3.40.1010.10">
    <property type="entry name" value="Cobalt-precorrin-4 Transmethylase, Domain 1"/>
    <property type="match status" value="1"/>
</dbReference>
<dbReference type="PIRSF" id="PIRSF005917">
    <property type="entry name" value="MTase_YraL"/>
    <property type="match status" value="1"/>
</dbReference>
<accession>A0A095VQ54</accession>
<dbReference type="EC" id="2.1.1.198" evidence="6"/>
<dbReference type="AlphaFoldDB" id="A0A095VQ54"/>
<evidence type="ECO:0000256" key="6">
    <source>
        <dbReference type="HAMAP-Rule" id="MF_01877"/>
    </source>
</evidence>
<dbReference type="FunFam" id="3.30.950.10:FF:000002">
    <property type="entry name" value="Ribosomal RNA small subunit methyltransferase I"/>
    <property type="match status" value="1"/>
</dbReference>
<dbReference type="HAMAP" id="MF_01877">
    <property type="entry name" value="16SrRNA_methyltr_I"/>
    <property type="match status" value="1"/>
</dbReference>
<keyword evidence="5 6" id="KW-0949">S-adenosyl-L-methionine</keyword>
<dbReference type="PANTHER" id="PTHR46111">
    <property type="entry name" value="RIBOSOMAL RNA SMALL SUBUNIT METHYLTRANSFERASE I"/>
    <property type="match status" value="1"/>
</dbReference>
<sequence>MESGLYIVATPIGNLGDLSPRALAVLDGADLVAAEDTRHTRRLFTHHGIDSRLTAYHEHSDAAAADRLCDRIAAGEAVALVSDAGTPLVSDPGYRLVRLAQDRGLPVVPVPGPCAAITALSAAGLPSDRFRFEGFLPAKAGPRAARLAALESETATLVFYEAPHRVLATLEALLEAFGAEREAVLARELSKAFETVRRAPLGTLRDFVAGDADQRRGEIVLLVAGCAEVEAEIDTALGELARELARELPAKRVAQLLSAYSGVRKNRLYSWLLAQED</sequence>
<proteinExistence type="inferred from homology"/>
<keyword evidence="2 6" id="KW-0698">rRNA processing</keyword>
<reference evidence="9 10" key="1">
    <citation type="journal article" date="2014" name="Genome Announc.">
        <title>Genome Sequence of Gammaproteobacterial Pseudohaliea rubra Type Strain DSM 19751, Isolated from Coastal Seawater of the Mediterranean Sea.</title>
        <authorList>
            <person name="Spring S."/>
            <person name="Fiebig A."/>
            <person name="Riedel T."/>
            <person name="Goker M."/>
            <person name="Klenk H.P."/>
        </authorList>
    </citation>
    <scope>NUCLEOTIDE SEQUENCE [LARGE SCALE GENOMIC DNA]</scope>
    <source>
        <strain evidence="9 10">DSM 19751</strain>
    </source>
</reference>
<evidence type="ECO:0000259" key="7">
    <source>
        <dbReference type="Pfam" id="PF00590"/>
    </source>
</evidence>
<evidence type="ECO:0000256" key="2">
    <source>
        <dbReference type="ARBA" id="ARBA00022552"/>
    </source>
</evidence>
<dbReference type="GO" id="GO:0070677">
    <property type="term" value="F:rRNA (cytosine-2'-O-)-methyltransferase activity"/>
    <property type="evidence" value="ECO:0007669"/>
    <property type="project" value="UniProtKB-UniRule"/>
</dbReference>
<keyword evidence="3 6" id="KW-0489">Methyltransferase</keyword>
<dbReference type="InterPro" id="IPR014776">
    <property type="entry name" value="4pyrrole_Mease_sub2"/>
</dbReference>
<dbReference type="SUPFAM" id="SSF53790">
    <property type="entry name" value="Tetrapyrrole methylase"/>
    <property type="match status" value="1"/>
</dbReference>
<feature type="domain" description="Tetrapyrrole methylase" evidence="7">
    <location>
        <begin position="5"/>
        <end position="204"/>
    </location>
</feature>
<dbReference type="GO" id="GO:0005737">
    <property type="term" value="C:cytoplasm"/>
    <property type="evidence" value="ECO:0007669"/>
    <property type="project" value="UniProtKB-SubCell"/>
</dbReference>
<dbReference type="Pfam" id="PF00590">
    <property type="entry name" value="TP_methylase"/>
    <property type="match status" value="1"/>
</dbReference>
<dbReference type="HOGENOM" id="CLU_044779_2_0_6"/>
<feature type="domain" description="RsmI HTH" evidence="8">
    <location>
        <begin position="233"/>
        <end position="275"/>
    </location>
</feature>
<dbReference type="InterPro" id="IPR018063">
    <property type="entry name" value="SAM_MeTrfase_RsmI_CS"/>
</dbReference>
<dbReference type="PANTHER" id="PTHR46111:SF1">
    <property type="entry name" value="RIBOSOMAL RNA SMALL SUBUNIT METHYLTRANSFERASE I"/>
    <property type="match status" value="1"/>
</dbReference>
<dbReference type="InterPro" id="IPR053910">
    <property type="entry name" value="RsmI_HTH"/>
</dbReference>
<protein>
    <recommendedName>
        <fullName evidence="6">Ribosomal RNA small subunit methyltransferase I</fullName>
        <ecNumber evidence="6">2.1.1.198</ecNumber>
    </recommendedName>
    <alternativeName>
        <fullName evidence="6">16S rRNA 2'-O-ribose C1402 methyltransferase</fullName>
    </alternativeName>
    <alternativeName>
        <fullName evidence="6">rRNA (cytidine-2'-O-)-methyltransferase RsmI</fullName>
    </alternativeName>
</protein>
<dbReference type="PROSITE" id="PS01296">
    <property type="entry name" value="RSMI"/>
    <property type="match status" value="1"/>
</dbReference>
<dbReference type="OrthoDB" id="9809084at2"/>
<dbReference type="PATRIC" id="fig|1265313.6.peg.2166"/>
<comment type="similarity">
    <text evidence="6">Belongs to the methyltransferase superfamily. RsmI family.</text>
</comment>
<name>A0A095VQ54_9GAMM</name>
<dbReference type="Pfam" id="PF23016">
    <property type="entry name" value="RsmI_C"/>
    <property type="match status" value="1"/>
</dbReference>
<comment type="caution">
    <text evidence="9">The sequence shown here is derived from an EMBL/GenBank/DDBJ whole genome shotgun (WGS) entry which is preliminary data.</text>
</comment>
<dbReference type="EMBL" id="AUVB01000062">
    <property type="protein sequence ID" value="KGE03248.1"/>
    <property type="molecule type" value="Genomic_DNA"/>
</dbReference>
<dbReference type="NCBIfam" id="TIGR00096">
    <property type="entry name" value="16S rRNA (cytidine(1402)-2'-O)-methyltransferase"/>
    <property type="match status" value="1"/>
</dbReference>
<dbReference type="RefSeq" id="WP_035515881.1">
    <property type="nucleotide sequence ID" value="NZ_KN234758.1"/>
</dbReference>
<dbReference type="InterPro" id="IPR000878">
    <property type="entry name" value="4pyrrol_Mease"/>
</dbReference>
<evidence type="ECO:0000256" key="3">
    <source>
        <dbReference type="ARBA" id="ARBA00022603"/>
    </source>
</evidence>
<dbReference type="InterPro" id="IPR008189">
    <property type="entry name" value="rRNA_ssu_MeTfrase_I"/>
</dbReference>
<dbReference type="InterPro" id="IPR014777">
    <property type="entry name" value="4pyrrole_Mease_sub1"/>
</dbReference>